<gene>
    <name evidence="2" type="ORF">BA177_04135</name>
</gene>
<keyword evidence="1" id="KW-1133">Transmembrane helix</keyword>
<dbReference type="STRING" id="1548547.BA177_04135"/>
<feature type="transmembrane region" description="Helical" evidence="1">
    <location>
        <begin position="46"/>
        <end position="66"/>
    </location>
</feature>
<evidence type="ECO:0000313" key="3">
    <source>
        <dbReference type="Proteomes" id="UP000092695"/>
    </source>
</evidence>
<dbReference type="Proteomes" id="UP000092695">
    <property type="component" value="Chromosome"/>
</dbReference>
<evidence type="ECO:0008006" key="4">
    <source>
        <dbReference type="Google" id="ProtNLM"/>
    </source>
</evidence>
<keyword evidence="3" id="KW-1185">Reference proteome</keyword>
<accession>A0A193LDQ0</accession>
<feature type="transmembrane region" description="Helical" evidence="1">
    <location>
        <begin position="105"/>
        <end position="124"/>
    </location>
</feature>
<keyword evidence="1" id="KW-0472">Membrane</keyword>
<protein>
    <recommendedName>
        <fullName evidence="4">Disulfide bond formation protein B</fullName>
    </recommendedName>
</protein>
<evidence type="ECO:0000313" key="2">
    <source>
        <dbReference type="EMBL" id="ANO50509.1"/>
    </source>
</evidence>
<name>A0A193LDQ0_9GAMM</name>
<dbReference type="AlphaFoldDB" id="A0A193LDQ0"/>
<dbReference type="RefSeq" id="WP_068613239.1">
    <property type="nucleotide sequence ID" value="NZ_CP016268.1"/>
</dbReference>
<dbReference type="EMBL" id="CP016268">
    <property type="protein sequence ID" value="ANO50509.1"/>
    <property type="molecule type" value="Genomic_DNA"/>
</dbReference>
<dbReference type="OrthoDB" id="7433190at2"/>
<organism evidence="2 3">
    <name type="scientific">Woeseia oceani</name>
    <dbReference type="NCBI Taxonomy" id="1548547"/>
    <lineage>
        <taxon>Bacteria</taxon>
        <taxon>Pseudomonadati</taxon>
        <taxon>Pseudomonadota</taxon>
        <taxon>Gammaproteobacteria</taxon>
        <taxon>Woeseiales</taxon>
        <taxon>Woeseiaceae</taxon>
        <taxon>Woeseia</taxon>
    </lineage>
</organism>
<proteinExistence type="predicted"/>
<reference evidence="2 3" key="1">
    <citation type="submission" date="2016-06" db="EMBL/GenBank/DDBJ databases">
        <title>Complete genome sequence of a deep-branching marine Gamma Proteobacterium Woeseia oceani type strain XK5.</title>
        <authorList>
            <person name="Mu D."/>
            <person name="Du Z."/>
        </authorList>
    </citation>
    <scope>NUCLEOTIDE SEQUENCE [LARGE SCALE GENOMIC DNA]</scope>
    <source>
        <strain evidence="2 3">XK5</strain>
    </source>
</reference>
<evidence type="ECO:0000256" key="1">
    <source>
        <dbReference type="SAM" id="Phobius"/>
    </source>
</evidence>
<dbReference type="KEGG" id="woc:BA177_04135"/>
<sequence length="130" mass="14987">MFQYEFYQQHIRALGIVAIVVSLGAWSLDWFDVVYKCPYCRVQRSVIGLLGLVMLSGTSHFIVKYFSTVVGFFGLSVASTQHFRGWLRVHKGEFEWYSPFYLDSFLLSFLAICIIVAQVWIVCLRKPVSS</sequence>
<keyword evidence="1" id="KW-0812">Transmembrane</keyword>
<feature type="transmembrane region" description="Helical" evidence="1">
    <location>
        <begin position="12"/>
        <end position="34"/>
    </location>
</feature>